<dbReference type="InterPro" id="IPR001330">
    <property type="entry name" value="Prenyltrans"/>
</dbReference>
<evidence type="ECO:0000256" key="1">
    <source>
        <dbReference type="ARBA" id="ARBA00001947"/>
    </source>
</evidence>
<evidence type="ECO:0000259" key="11">
    <source>
        <dbReference type="Pfam" id="PF00432"/>
    </source>
</evidence>
<dbReference type="SUPFAM" id="SSF48239">
    <property type="entry name" value="Terpenoid cyclases/Protein prenyltransferases"/>
    <property type="match status" value="1"/>
</dbReference>
<dbReference type="Gene3D" id="1.50.10.20">
    <property type="match status" value="1"/>
</dbReference>
<keyword evidence="13" id="KW-1185">Reference proteome</keyword>
<comment type="cofactor">
    <cofactor evidence="1">
        <name>Zn(2+)</name>
        <dbReference type="ChEBI" id="CHEBI:29105"/>
    </cofactor>
</comment>
<evidence type="ECO:0000256" key="8">
    <source>
        <dbReference type="ARBA" id="ARBA00030816"/>
    </source>
</evidence>
<protein>
    <recommendedName>
        <fullName evidence="8">Geranylgeranyl transferase type II subunit beta</fullName>
    </recommendedName>
    <alternativeName>
        <fullName evidence="9">Type II protein geranyl-geranyltransferase subunit beta</fullName>
    </alternativeName>
</protein>
<feature type="domain" description="Prenyltransferase alpha-alpha toroid" evidence="11">
    <location>
        <begin position="23"/>
        <end position="394"/>
    </location>
</feature>
<keyword evidence="5" id="KW-0479">Metal-binding</keyword>
<dbReference type="GO" id="GO:0008318">
    <property type="term" value="F:protein prenyltransferase activity"/>
    <property type="evidence" value="ECO:0007669"/>
    <property type="project" value="InterPro"/>
</dbReference>
<evidence type="ECO:0000256" key="2">
    <source>
        <dbReference type="ARBA" id="ARBA00010497"/>
    </source>
</evidence>
<evidence type="ECO:0000256" key="9">
    <source>
        <dbReference type="ARBA" id="ARBA00032766"/>
    </source>
</evidence>
<dbReference type="PANTHER" id="PTHR11774:SF11">
    <property type="entry name" value="GERANYLGERANYL TRANSFERASE TYPE-2 SUBUNIT BETA"/>
    <property type="match status" value="1"/>
</dbReference>
<evidence type="ECO:0000256" key="6">
    <source>
        <dbReference type="ARBA" id="ARBA00022737"/>
    </source>
</evidence>
<name>A0A1X0NZ61_9TRYP</name>
<keyword evidence="3" id="KW-0637">Prenyltransferase</keyword>
<dbReference type="EMBL" id="NBCO01000011">
    <property type="protein sequence ID" value="ORC89763.1"/>
    <property type="molecule type" value="Genomic_DNA"/>
</dbReference>
<feature type="region of interest" description="Disordered" evidence="10">
    <location>
        <begin position="269"/>
        <end position="306"/>
    </location>
</feature>
<dbReference type="VEuPathDB" id="TriTrypDB:TM35_000112970"/>
<gene>
    <name evidence="12" type="ORF">TM35_000112970</name>
</gene>
<dbReference type="Proteomes" id="UP000192257">
    <property type="component" value="Unassembled WGS sequence"/>
</dbReference>
<dbReference type="GeneID" id="39984786"/>
<dbReference type="STRING" id="67003.A0A1X0NZ61"/>
<dbReference type="RefSeq" id="XP_028883829.1">
    <property type="nucleotide sequence ID" value="XM_029025006.1"/>
</dbReference>
<dbReference type="InterPro" id="IPR008930">
    <property type="entry name" value="Terpenoid_cyclase/PrenylTrfase"/>
</dbReference>
<evidence type="ECO:0000313" key="12">
    <source>
        <dbReference type="EMBL" id="ORC89763.1"/>
    </source>
</evidence>
<reference evidence="12 13" key="1">
    <citation type="submission" date="2017-03" db="EMBL/GenBank/DDBJ databases">
        <title>An alternative strategy for trypanosome survival in the mammalian bloodstream revealed through genome and transcriptome analysis of the ubiquitous bovine parasite Trypanosoma (Megatrypanum) theileri.</title>
        <authorList>
            <person name="Kelly S."/>
            <person name="Ivens A."/>
            <person name="Mott A."/>
            <person name="O'Neill E."/>
            <person name="Emms D."/>
            <person name="Macleod O."/>
            <person name="Voorheis P."/>
            <person name="Matthews J."/>
            <person name="Matthews K."/>
            <person name="Carrington M."/>
        </authorList>
    </citation>
    <scope>NUCLEOTIDE SEQUENCE [LARGE SCALE GENOMIC DNA]</scope>
    <source>
        <strain evidence="12">Edinburgh</strain>
    </source>
</reference>
<dbReference type="OrthoDB" id="24893at2759"/>
<evidence type="ECO:0000313" key="13">
    <source>
        <dbReference type="Proteomes" id="UP000192257"/>
    </source>
</evidence>
<comment type="caution">
    <text evidence="12">The sequence shown here is derived from an EMBL/GenBank/DDBJ whole genome shotgun (WGS) entry which is preliminary data.</text>
</comment>
<proteinExistence type="inferred from homology"/>
<dbReference type="AlphaFoldDB" id="A0A1X0NZ61"/>
<accession>A0A1X0NZ61</accession>
<evidence type="ECO:0000256" key="4">
    <source>
        <dbReference type="ARBA" id="ARBA00022679"/>
    </source>
</evidence>
<sequence>MNSNEDDNDDKEEEEILHLLRDRQAHLRYFETIMHIALNNIQESHTQRLLLLYFALVGSDMMGAEWITSSSDSNRYKNELYNELHLCYDVQIGGFQSEPLPLYVTGPTVAMTHCALHILNTCCMLPKATLEWIEREKVISFILSCQINSNNSLYGSSFIGAFQSSPIISEVDIRFTYSALMSLTLLCAPLPLSAIPSFLHVLDNAVAFVWRCWNPHEGGFGAVPGAESHGGMTFCAVASLVLCNAISSLTRSHRHLLLRYCTARVSRGPNDHNDTNSNNYSDDDDNNNYRSVDVQEKKNKKERKRRKTIIGYQGRPQKDSDTCYTHWVGSTLQILCDNENECDGNSENDKLLIDPLPIMRFINSCTDHKKGGVSKCIGIKVDAVHSCLGLSGLLQHISFKPMLPVRPPHPVYGCSWEIVEKTKLPQLLKPR</sequence>
<evidence type="ECO:0000256" key="5">
    <source>
        <dbReference type="ARBA" id="ARBA00022723"/>
    </source>
</evidence>
<keyword evidence="4 12" id="KW-0808">Transferase</keyword>
<keyword evidence="7" id="KW-0862">Zinc</keyword>
<comment type="similarity">
    <text evidence="2">Belongs to the protein prenyltransferase subunit beta family.</text>
</comment>
<dbReference type="InterPro" id="IPR045089">
    <property type="entry name" value="PGGT1B-like"/>
</dbReference>
<dbReference type="Pfam" id="PF00432">
    <property type="entry name" value="Prenyltrans"/>
    <property type="match status" value="1"/>
</dbReference>
<dbReference type="PANTHER" id="PTHR11774">
    <property type="entry name" value="GERANYLGERANYL TRANSFERASE TYPE BETA SUBUNIT"/>
    <property type="match status" value="1"/>
</dbReference>
<evidence type="ECO:0000256" key="7">
    <source>
        <dbReference type="ARBA" id="ARBA00022833"/>
    </source>
</evidence>
<dbReference type="CDD" id="cd02890">
    <property type="entry name" value="PTase"/>
    <property type="match status" value="1"/>
</dbReference>
<organism evidence="12 13">
    <name type="scientific">Trypanosoma theileri</name>
    <dbReference type="NCBI Taxonomy" id="67003"/>
    <lineage>
        <taxon>Eukaryota</taxon>
        <taxon>Discoba</taxon>
        <taxon>Euglenozoa</taxon>
        <taxon>Kinetoplastea</taxon>
        <taxon>Metakinetoplastina</taxon>
        <taxon>Trypanosomatida</taxon>
        <taxon>Trypanosomatidae</taxon>
        <taxon>Trypanosoma</taxon>
    </lineage>
</organism>
<keyword evidence="6" id="KW-0677">Repeat</keyword>
<evidence type="ECO:0000256" key="10">
    <source>
        <dbReference type="SAM" id="MobiDB-lite"/>
    </source>
</evidence>
<evidence type="ECO:0000256" key="3">
    <source>
        <dbReference type="ARBA" id="ARBA00022602"/>
    </source>
</evidence>
<dbReference type="GO" id="GO:0046872">
    <property type="term" value="F:metal ion binding"/>
    <property type="evidence" value="ECO:0007669"/>
    <property type="project" value="UniProtKB-KW"/>
</dbReference>